<evidence type="ECO:0000313" key="2">
    <source>
        <dbReference type="EMBL" id="KIM99524.1"/>
    </source>
</evidence>
<gene>
    <name evidence="2" type="ORF">OIDMADRAFT_125704</name>
</gene>
<dbReference type="SUPFAM" id="SSF56219">
    <property type="entry name" value="DNase I-like"/>
    <property type="match status" value="1"/>
</dbReference>
<dbReference type="Pfam" id="PF22669">
    <property type="entry name" value="Exo_endo_phos2"/>
    <property type="match status" value="1"/>
</dbReference>
<evidence type="ECO:0000313" key="3">
    <source>
        <dbReference type="Proteomes" id="UP000054321"/>
    </source>
</evidence>
<reference evidence="2 3" key="1">
    <citation type="submission" date="2014-04" db="EMBL/GenBank/DDBJ databases">
        <authorList>
            <consortium name="DOE Joint Genome Institute"/>
            <person name="Kuo A."/>
            <person name="Martino E."/>
            <person name="Perotto S."/>
            <person name="Kohler A."/>
            <person name="Nagy L.G."/>
            <person name="Floudas D."/>
            <person name="Copeland A."/>
            <person name="Barry K.W."/>
            <person name="Cichocki N."/>
            <person name="Veneault-Fourrey C."/>
            <person name="LaButti K."/>
            <person name="Lindquist E.A."/>
            <person name="Lipzen A."/>
            <person name="Lundell T."/>
            <person name="Morin E."/>
            <person name="Murat C."/>
            <person name="Sun H."/>
            <person name="Tunlid A."/>
            <person name="Henrissat B."/>
            <person name="Grigoriev I.V."/>
            <person name="Hibbett D.S."/>
            <person name="Martin F."/>
            <person name="Nordberg H.P."/>
            <person name="Cantor M.N."/>
            <person name="Hua S.X."/>
        </authorList>
    </citation>
    <scope>NUCLEOTIDE SEQUENCE [LARGE SCALE GENOMIC DNA]</scope>
    <source>
        <strain evidence="2 3">Zn</strain>
    </source>
</reference>
<dbReference type="PANTHER" id="PTHR11200:SF240">
    <property type="entry name" value="INOSITOL POLYPHOSPHATE 5-PHOSPHATASE C9G1.10C-RELATED"/>
    <property type="match status" value="1"/>
</dbReference>
<dbReference type="GO" id="GO:0004439">
    <property type="term" value="F:phosphatidylinositol-4,5-bisphosphate 5-phosphatase activity"/>
    <property type="evidence" value="ECO:0007669"/>
    <property type="project" value="TreeGrafter"/>
</dbReference>
<dbReference type="InterPro" id="IPR015943">
    <property type="entry name" value="WD40/YVTN_repeat-like_dom_sf"/>
</dbReference>
<keyword evidence="3" id="KW-1185">Reference proteome</keyword>
<dbReference type="GO" id="GO:0046856">
    <property type="term" value="P:phosphatidylinositol dephosphorylation"/>
    <property type="evidence" value="ECO:0007669"/>
    <property type="project" value="InterPro"/>
</dbReference>
<protein>
    <recommendedName>
        <fullName evidence="1">Inositol polyphosphate-related phosphatase domain-containing protein</fullName>
    </recommendedName>
</protein>
<dbReference type="InterPro" id="IPR036691">
    <property type="entry name" value="Endo/exonu/phosph_ase_sf"/>
</dbReference>
<dbReference type="HOGENOM" id="CLU_002027_2_0_1"/>
<dbReference type="Proteomes" id="UP000054321">
    <property type="component" value="Unassembled WGS sequence"/>
</dbReference>
<name>A0A0C3H8B8_OIDMZ</name>
<dbReference type="PANTHER" id="PTHR11200">
    <property type="entry name" value="INOSITOL 5-PHOSPHATASE"/>
    <property type="match status" value="1"/>
</dbReference>
<dbReference type="InterPro" id="IPR036322">
    <property type="entry name" value="WD40_repeat_dom_sf"/>
</dbReference>
<dbReference type="SUPFAM" id="SSF50978">
    <property type="entry name" value="WD40 repeat-like"/>
    <property type="match status" value="1"/>
</dbReference>
<dbReference type="STRING" id="913774.A0A0C3H8B8"/>
<dbReference type="AlphaFoldDB" id="A0A0C3H8B8"/>
<dbReference type="EMBL" id="KN832878">
    <property type="protein sequence ID" value="KIM99524.1"/>
    <property type="molecule type" value="Genomic_DNA"/>
</dbReference>
<dbReference type="Gene3D" id="3.60.10.10">
    <property type="entry name" value="Endonuclease/exonuclease/phosphatase"/>
    <property type="match status" value="1"/>
</dbReference>
<dbReference type="InParanoid" id="A0A0C3H8B8"/>
<dbReference type="Gene3D" id="2.130.10.10">
    <property type="entry name" value="YVTN repeat-like/Quinoprotein amine dehydrogenase"/>
    <property type="match status" value="1"/>
</dbReference>
<accession>A0A0C3H8B8</accession>
<dbReference type="InterPro" id="IPR000300">
    <property type="entry name" value="IPPc"/>
</dbReference>
<organism evidence="2 3">
    <name type="scientific">Oidiodendron maius (strain Zn)</name>
    <dbReference type="NCBI Taxonomy" id="913774"/>
    <lineage>
        <taxon>Eukaryota</taxon>
        <taxon>Fungi</taxon>
        <taxon>Dikarya</taxon>
        <taxon>Ascomycota</taxon>
        <taxon>Pezizomycotina</taxon>
        <taxon>Leotiomycetes</taxon>
        <taxon>Leotiomycetes incertae sedis</taxon>
        <taxon>Myxotrichaceae</taxon>
        <taxon>Oidiodendron</taxon>
    </lineage>
</organism>
<reference evidence="3" key="2">
    <citation type="submission" date="2015-01" db="EMBL/GenBank/DDBJ databases">
        <title>Evolutionary Origins and Diversification of the Mycorrhizal Mutualists.</title>
        <authorList>
            <consortium name="DOE Joint Genome Institute"/>
            <consortium name="Mycorrhizal Genomics Consortium"/>
            <person name="Kohler A."/>
            <person name="Kuo A."/>
            <person name="Nagy L.G."/>
            <person name="Floudas D."/>
            <person name="Copeland A."/>
            <person name="Barry K.W."/>
            <person name="Cichocki N."/>
            <person name="Veneault-Fourrey C."/>
            <person name="LaButti K."/>
            <person name="Lindquist E.A."/>
            <person name="Lipzen A."/>
            <person name="Lundell T."/>
            <person name="Morin E."/>
            <person name="Murat C."/>
            <person name="Riley R."/>
            <person name="Ohm R."/>
            <person name="Sun H."/>
            <person name="Tunlid A."/>
            <person name="Henrissat B."/>
            <person name="Grigoriev I.V."/>
            <person name="Hibbett D.S."/>
            <person name="Martin F."/>
        </authorList>
    </citation>
    <scope>NUCLEOTIDE SEQUENCE [LARGE SCALE GENOMIC DNA]</scope>
    <source>
        <strain evidence="3">Zn</strain>
    </source>
</reference>
<evidence type="ECO:0000259" key="1">
    <source>
        <dbReference type="SMART" id="SM00128"/>
    </source>
</evidence>
<sequence length="685" mass="78248">MNMAHVEGVKMISVAFKPTADINDEGTKLWLGSNIGDITEVDVRTQDVVASKANAHNRREIIKIYRHKNEMWTLDDGGTLHLWAPDQTGEPSLSNPHASFRVPKGHTFSVLIGDNLWHAAGKDIRIFKLSMDEKAPFQLLQRPLSQLNAGDVTSGTTLSTQPDRIYFGHVDGKVSIYSTIDHSCLGLVNVSVYKITSLAGIGGNLWAGFSTGMIYVYDTTTNPWLIKKDWRAHHEPIISLVADKSSLYFLDRAHVISLGQDNMLRMWDGLLQDDWIENRMQSQEADFCDLQTIKTLVMTWNAGASTPYHLQHSELDNRFFKDLLQSSDCPDILVFGFQELVDLEDKKTTAKSFFKSKKKDSLEPEHMSHQYRDWRDFLARCLDDFMPRDELYHLLHTSSLVGLFTCIFVRASLRERIRSIYGGEVKRGMGGLHGNKGALIVRFLLDDTSMCFVNCHLAAGQTQTKDRNMDISLILESTILPTEKDMNIRQDSFIGGGDGSMIMDHELCVINGDLNYRIDTMGRDTVVNAVKANNLSKLLERDQLLATRRKNPWFKLRAFTELPITFAPTYKYDVGTDTYDTSEKKRAPAWCDRLMYRGRDRIKQLDYRRHEVRVSDHRPVSGLFTMVVKRVSPKKRAMKLEDCQRQLVEMKEKLVYESSLDYLTDVLGFDKDSSKQLIHQKRKGQ</sequence>
<proteinExistence type="predicted"/>
<dbReference type="InterPro" id="IPR046985">
    <property type="entry name" value="IP5"/>
</dbReference>
<dbReference type="FunFam" id="3.60.10.10:FF:000036">
    <property type="entry name" value="Inositol polyphosphate phosphatase, putative"/>
    <property type="match status" value="1"/>
</dbReference>
<feature type="domain" description="Inositol polyphosphate-related phosphatase" evidence="1">
    <location>
        <begin position="291"/>
        <end position="632"/>
    </location>
</feature>
<dbReference type="SMART" id="SM00128">
    <property type="entry name" value="IPPc"/>
    <property type="match status" value="1"/>
</dbReference>
<dbReference type="OrthoDB" id="2248459at2759"/>